<dbReference type="AlphaFoldDB" id="A0A3A4R525"/>
<dbReference type="InterPro" id="IPR038770">
    <property type="entry name" value="Na+/solute_symporter_sf"/>
</dbReference>
<feature type="transmembrane region" description="Helical" evidence="8">
    <location>
        <begin position="40"/>
        <end position="59"/>
    </location>
</feature>
<keyword evidence="3" id="KW-0813">Transport</keyword>
<proteinExistence type="inferred from homology"/>
<evidence type="ECO:0000256" key="3">
    <source>
        <dbReference type="ARBA" id="ARBA00022448"/>
    </source>
</evidence>
<evidence type="ECO:0000256" key="8">
    <source>
        <dbReference type="SAM" id="Phobius"/>
    </source>
</evidence>
<reference evidence="9 10" key="1">
    <citation type="journal article" date="2017" name="ISME J.">
        <title>Energy and carbon metabolisms in a deep terrestrial subsurface fluid microbial community.</title>
        <authorList>
            <person name="Momper L."/>
            <person name="Jungbluth S.P."/>
            <person name="Lee M.D."/>
            <person name="Amend J.P."/>
        </authorList>
    </citation>
    <scope>NUCLEOTIDE SEQUENCE [LARGE SCALE GENOMIC DNA]</scope>
    <source>
        <strain evidence="9">SURF_26</strain>
    </source>
</reference>
<dbReference type="GO" id="GO:0005886">
    <property type="term" value="C:plasma membrane"/>
    <property type="evidence" value="ECO:0007669"/>
    <property type="project" value="UniProtKB-SubCell"/>
</dbReference>
<dbReference type="Proteomes" id="UP000266426">
    <property type="component" value="Unassembled WGS sequence"/>
</dbReference>
<dbReference type="InterPro" id="IPR004776">
    <property type="entry name" value="Mem_transp_PIN-like"/>
</dbReference>
<name>A0A3A4R525_9BACT</name>
<feature type="transmembrane region" description="Helical" evidence="8">
    <location>
        <begin position="6"/>
        <end position="28"/>
    </location>
</feature>
<keyword evidence="5 8" id="KW-0812">Transmembrane</keyword>
<feature type="transmembrane region" description="Helical" evidence="8">
    <location>
        <begin position="71"/>
        <end position="92"/>
    </location>
</feature>
<feature type="transmembrane region" description="Helical" evidence="8">
    <location>
        <begin position="295"/>
        <end position="318"/>
    </location>
</feature>
<comment type="subcellular location">
    <subcellularLocation>
        <location evidence="1">Cell membrane</location>
        <topology evidence="1">Multi-pass membrane protein</topology>
    </subcellularLocation>
</comment>
<accession>A0A3A4R525</accession>
<keyword evidence="7 8" id="KW-0472">Membrane</keyword>
<gene>
    <name evidence="9" type="ORF">C4541_05745</name>
</gene>
<evidence type="ECO:0000256" key="6">
    <source>
        <dbReference type="ARBA" id="ARBA00022989"/>
    </source>
</evidence>
<keyword evidence="4" id="KW-1003">Cell membrane</keyword>
<dbReference type="PANTHER" id="PTHR36838:SF1">
    <property type="entry name" value="SLR1864 PROTEIN"/>
    <property type="match status" value="1"/>
</dbReference>
<evidence type="ECO:0000256" key="5">
    <source>
        <dbReference type="ARBA" id="ARBA00022692"/>
    </source>
</evidence>
<evidence type="ECO:0000256" key="1">
    <source>
        <dbReference type="ARBA" id="ARBA00004651"/>
    </source>
</evidence>
<evidence type="ECO:0008006" key="11">
    <source>
        <dbReference type="Google" id="ProtNLM"/>
    </source>
</evidence>
<evidence type="ECO:0000256" key="7">
    <source>
        <dbReference type="ARBA" id="ARBA00023136"/>
    </source>
</evidence>
<evidence type="ECO:0000313" key="10">
    <source>
        <dbReference type="Proteomes" id="UP000266426"/>
    </source>
</evidence>
<evidence type="ECO:0000313" key="9">
    <source>
        <dbReference type="EMBL" id="RJP59526.1"/>
    </source>
</evidence>
<comment type="caution">
    <text evidence="9">The sequence shown here is derived from an EMBL/GenBank/DDBJ whole genome shotgun (WGS) entry which is preliminary data.</text>
</comment>
<dbReference type="Pfam" id="PF03547">
    <property type="entry name" value="Mem_trans"/>
    <property type="match status" value="2"/>
</dbReference>
<evidence type="ECO:0000256" key="4">
    <source>
        <dbReference type="ARBA" id="ARBA00022475"/>
    </source>
</evidence>
<dbReference type="GO" id="GO:0055085">
    <property type="term" value="P:transmembrane transport"/>
    <property type="evidence" value="ECO:0007669"/>
    <property type="project" value="InterPro"/>
</dbReference>
<keyword evidence="6 8" id="KW-1133">Transmembrane helix</keyword>
<feature type="transmembrane region" description="Helical" evidence="8">
    <location>
        <begin position="208"/>
        <end position="227"/>
    </location>
</feature>
<comment type="similarity">
    <text evidence="2">Belongs to the auxin efflux carrier (TC 2.A.69) family.</text>
</comment>
<dbReference type="EMBL" id="QZJZ01000047">
    <property type="protein sequence ID" value="RJP59526.1"/>
    <property type="molecule type" value="Genomic_DNA"/>
</dbReference>
<sequence>MNPFDIFFTTLSLMIQLTLVGLVGFYGLKKGMIKECCLLTFSKIVIEIAFPCYIFTHILKNLVIDDLLSLFWLPLSCVGLLLLGHFAASLYLRFDSGIRERGEFKLLVTFQNAVYIPLPIIASLFKEPELSKVFLYLFIFNIPFSAMMFTVGPHVLRNSEAYHFSWRALFNNPVIAVLISLFLVYTGWHKYIPGPVKGSFEMIGKLTVPLVMIVTGGIILLNSRAEVPASRMTIAKISILKLLVIPLIVLGILVIFKNLPREFGLLFILEAAVPSASTLPLLARREEADYRLIGATVLWSYLASILTVPLFVSLYYYLV</sequence>
<feature type="transmembrane region" description="Helical" evidence="8">
    <location>
        <begin position="263"/>
        <end position="283"/>
    </location>
</feature>
<dbReference type="Gene3D" id="1.20.1530.20">
    <property type="match status" value="1"/>
</dbReference>
<feature type="transmembrane region" description="Helical" evidence="8">
    <location>
        <begin position="168"/>
        <end position="188"/>
    </location>
</feature>
<feature type="transmembrane region" description="Helical" evidence="8">
    <location>
        <begin position="104"/>
        <end position="122"/>
    </location>
</feature>
<feature type="transmembrane region" description="Helical" evidence="8">
    <location>
        <begin position="134"/>
        <end position="156"/>
    </location>
</feature>
<feature type="transmembrane region" description="Helical" evidence="8">
    <location>
        <begin position="239"/>
        <end position="257"/>
    </location>
</feature>
<evidence type="ECO:0000256" key="2">
    <source>
        <dbReference type="ARBA" id="ARBA00010145"/>
    </source>
</evidence>
<organism evidence="9 10">
    <name type="scientific">Candidatus Auribacter fodinae</name>
    <dbReference type="NCBI Taxonomy" id="2093366"/>
    <lineage>
        <taxon>Bacteria</taxon>
        <taxon>Pseudomonadati</taxon>
        <taxon>Candidatus Auribacterota</taxon>
        <taxon>Candidatus Auribacteria</taxon>
        <taxon>Candidatus Auribacterales</taxon>
        <taxon>Candidatus Auribacteraceae</taxon>
        <taxon>Candidatus Auribacter</taxon>
    </lineage>
</organism>
<dbReference type="PANTHER" id="PTHR36838">
    <property type="entry name" value="AUXIN EFFLUX CARRIER FAMILY PROTEIN"/>
    <property type="match status" value="1"/>
</dbReference>
<protein>
    <recommendedName>
        <fullName evidence="11">AEC family transporter</fullName>
    </recommendedName>
</protein>